<dbReference type="Proteomes" id="UP000584824">
    <property type="component" value="Unassembled WGS sequence"/>
</dbReference>
<comment type="caution">
    <text evidence="1">The sequence shown here is derived from an EMBL/GenBank/DDBJ whole genome shotgun (WGS) entry which is preliminary data.</text>
</comment>
<dbReference type="InterPro" id="IPR016053">
    <property type="entry name" value="Haem_Oase-like"/>
</dbReference>
<accession>A0A7W6P3Z5</accession>
<dbReference type="InterPro" id="IPR016084">
    <property type="entry name" value="Haem_Oase-like_multi-hlx"/>
</dbReference>
<dbReference type="Gene3D" id="1.20.910.10">
    <property type="entry name" value="Heme oxygenase-like"/>
    <property type="match status" value="1"/>
</dbReference>
<dbReference type="CDD" id="cd19166">
    <property type="entry name" value="HemeO-bac"/>
    <property type="match status" value="1"/>
</dbReference>
<dbReference type="SUPFAM" id="SSF48613">
    <property type="entry name" value="Heme oxygenase-like"/>
    <property type="match status" value="1"/>
</dbReference>
<sequence length="199" mass="21601">MTAAQRDIDTTSRVKRMKAATHGAHAALDGFIMQAKPFEARENFARFVQMQYLFHRDLDALFYDARLDALLPDLIGRRRLAMVEQDLADLGVTVPEAGAPIFANGGEPDLAEALGWLYVVEGSNLGAAFLLKDAAKLGLDETFGARHLAGAPEGRGLHWRTFTAALDAVELDNAAEMRAVAGAEAAFRRVHAHALKTMA</sequence>
<proteinExistence type="predicted"/>
<keyword evidence="2" id="KW-1185">Reference proteome</keyword>
<dbReference type="GO" id="GO:0006788">
    <property type="term" value="P:heme oxidation"/>
    <property type="evidence" value="ECO:0007669"/>
    <property type="project" value="InterPro"/>
</dbReference>
<evidence type="ECO:0000313" key="2">
    <source>
        <dbReference type="Proteomes" id="UP000584824"/>
    </source>
</evidence>
<reference evidence="1 2" key="1">
    <citation type="submission" date="2020-08" db="EMBL/GenBank/DDBJ databases">
        <title>Genomic Encyclopedia of Type Strains, Phase IV (KMG-IV): sequencing the most valuable type-strain genomes for metagenomic binning, comparative biology and taxonomic classification.</title>
        <authorList>
            <person name="Goeker M."/>
        </authorList>
    </citation>
    <scope>NUCLEOTIDE SEQUENCE [LARGE SCALE GENOMIC DNA]</scope>
    <source>
        <strain evidence="1 2">DSM 26385</strain>
    </source>
</reference>
<dbReference type="Pfam" id="PF01126">
    <property type="entry name" value="Heme_oxygenase"/>
    <property type="match status" value="1"/>
</dbReference>
<gene>
    <name evidence="1" type="ORF">GGQ66_003998</name>
</gene>
<dbReference type="GO" id="GO:0004392">
    <property type="term" value="F:heme oxygenase (decyclizing) activity"/>
    <property type="evidence" value="ECO:0007669"/>
    <property type="project" value="InterPro"/>
</dbReference>
<dbReference type="RefSeq" id="WP_183794867.1">
    <property type="nucleotide sequence ID" value="NZ_JACIDU010000020.1"/>
</dbReference>
<evidence type="ECO:0000313" key="1">
    <source>
        <dbReference type="EMBL" id="MBB4105411.1"/>
    </source>
</evidence>
<name>A0A7W6P3Z5_9HYPH</name>
<dbReference type="EMBL" id="JACIDU010000020">
    <property type="protein sequence ID" value="MBB4105411.1"/>
    <property type="molecule type" value="Genomic_DNA"/>
</dbReference>
<protein>
    <submittedName>
        <fullName evidence="1">Heme oxygenase</fullName>
    </submittedName>
</protein>
<dbReference type="AlphaFoldDB" id="A0A7W6P3Z5"/>
<organism evidence="1 2">
    <name type="scientific">Allorhizobium borbori</name>
    <dbReference type="NCBI Taxonomy" id="485907"/>
    <lineage>
        <taxon>Bacteria</taxon>
        <taxon>Pseudomonadati</taxon>
        <taxon>Pseudomonadota</taxon>
        <taxon>Alphaproteobacteria</taxon>
        <taxon>Hyphomicrobiales</taxon>
        <taxon>Rhizobiaceae</taxon>
        <taxon>Rhizobium/Agrobacterium group</taxon>
        <taxon>Allorhizobium</taxon>
    </lineage>
</organism>